<keyword evidence="1" id="KW-0704">Schiff base</keyword>
<evidence type="ECO:0000256" key="1">
    <source>
        <dbReference type="ARBA" id="ARBA00023270"/>
    </source>
</evidence>
<dbReference type="Gene3D" id="3.20.20.70">
    <property type="entry name" value="Aldolase class I"/>
    <property type="match status" value="1"/>
</dbReference>
<dbReference type="EMBL" id="LGGN01000033">
    <property type="protein sequence ID" value="KUK78430.1"/>
    <property type="molecule type" value="Genomic_DNA"/>
</dbReference>
<accession>A0A117M105</accession>
<dbReference type="InterPro" id="IPR013785">
    <property type="entry name" value="Aldolase_TIM"/>
</dbReference>
<organism evidence="2 3">
    <name type="scientific">Proteiniphilum acetatigenes</name>
    <dbReference type="NCBI Taxonomy" id="294710"/>
    <lineage>
        <taxon>Bacteria</taxon>
        <taxon>Pseudomonadati</taxon>
        <taxon>Bacteroidota</taxon>
        <taxon>Bacteroidia</taxon>
        <taxon>Bacteroidales</taxon>
        <taxon>Dysgonomonadaceae</taxon>
        <taxon>Proteiniphilum</taxon>
    </lineage>
</organism>
<sequence length="409" mass="45831">MDNTFKEKIKSFILEGIDEQPVAARPDTFWQKLKEVGTELWLDTGDMEEAEKNWSAEMTALTTNNTLINKEIQKGIYDAFIADAMEIVKELPVQQQVKEIAFILNARHGLRLARKFGGFVSVELHTDTAHDIEAIMEYGMRYFEICPDQFIVKVPYTASGLIGARKLRERGVKINFTLEFSARQNVLVAAITKPNYLNVFLGRIGAYISDNGLGDGSGAGENAVLSSQKWVKELTKNNPEPTRLIAASLRNYQQLEDLAGVDVFTMPPKVAAEGKAKLSGNFRSRLNEFYPVGLNEKAEDCFTEKLWEVSDNELQLAKSLSKNCPQNGEELVQRAWEADCGDLFPRLSDSDLQHITEDGKIPKHERWASRIKNGELAIDTLLNLAGLASFASDQAQLDERIKQIIASKK</sequence>
<reference evidence="3" key="1">
    <citation type="journal article" date="2015" name="MBio">
        <title>Genome-Resolved Metagenomic Analysis Reveals Roles for Candidate Phyla and Other Microbial Community Members in Biogeochemical Transformations in Oil Reservoirs.</title>
        <authorList>
            <person name="Hu P."/>
            <person name="Tom L."/>
            <person name="Singh A."/>
            <person name="Thomas B.C."/>
            <person name="Baker B.J."/>
            <person name="Piceno Y.M."/>
            <person name="Andersen G.L."/>
            <person name="Banfield J.F."/>
        </authorList>
    </citation>
    <scope>NUCLEOTIDE SEQUENCE [LARGE SCALE GENOMIC DNA]</scope>
</reference>
<gene>
    <name evidence="2" type="ORF">XD92_0310</name>
</gene>
<evidence type="ECO:0000313" key="2">
    <source>
        <dbReference type="EMBL" id="KUK78430.1"/>
    </source>
</evidence>
<dbReference type="Proteomes" id="UP000053860">
    <property type="component" value="Unassembled WGS sequence"/>
</dbReference>
<name>A0A117M105_9BACT</name>
<dbReference type="AlphaFoldDB" id="A0A117M105"/>
<protein>
    <submittedName>
        <fullName evidence="2">Transaldolase</fullName>
    </submittedName>
</protein>
<dbReference type="InterPro" id="IPR001585">
    <property type="entry name" value="TAL/FSA"/>
</dbReference>
<dbReference type="GO" id="GO:0005975">
    <property type="term" value="P:carbohydrate metabolic process"/>
    <property type="evidence" value="ECO:0007669"/>
    <property type="project" value="InterPro"/>
</dbReference>
<dbReference type="PANTHER" id="PTHR10683">
    <property type="entry name" value="TRANSALDOLASE"/>
    <property type="match status" value="1"/>
</dbReference>
<evidence type="ECO:0000313" key="3">
    <source>
        <dbReference type="Proteomes" id="UP000053860"/>
    </source>
</evidence>
<dbReference type="SUPFAM" id="SSF51569">
    <property type="entry name" value="Aldolase"/>
    <property type="match status" value="1"/>
</dbReference>
<dbReference type="Pfam" id="PF00923">
    <property type="entry name" value="TAL_FSA"/>
    <property type="match status" value="1"/>
</dbReference>
<proteinExistence type="predicted"/>
<comment type="caution">
    <text evidence="2">The sequence shown here is derived from an EMBL/GenBank/DDBJ whole genome shotgun (WGS) entry which is preliminary data.</text>
</comment>